<dbReference type="AlphaFoldDB" id="M0P5R4"/>
<dbReference type="EMBL" id="AOJI01000035">
    <property type="protein sequence ID" value="EMA65163.1"/>
    <property type="molecule type" value="Genomic_DNA"/>
</dbReference>
<dbReference type="OrthoDB" id="59816at2157"/>
<organism evidence="2 3">
    <name type="scientific">Halorubrum aidingense JCM 13560</name>
    <dbReference type="NCBI Taxonomy" id="1230454"/>
    <lineage>
        <taxon>Archaea</taxon>
        <taxon>Methanobacteriati</taxon>
        <taxon>Methanobacteriota</taxon>
        <taxon>Stenosarchaea group</taxon>
        <taxon>Halobacteria</taxon>
        <taxon>Halobacteriales</taxon>
        <taxon>Haloferacaceae</taxon>
        <taxon>Halorubrum</taxon>
    </lineage>
</organism>
<dbReference type="Proteomes" id="UP000011575">
    <property type="component" value="Unassembled WGS sequence"/>
</dbReference>
<dbReference type="Gene3D" id="3.40.50.150">
    <property type="entry name" value="Vaccinia Virus protein VP39"/>
    <property type="match status" value="1"/>
</dbReference>
<dbReference type="InterPro" id="IPR029063">
    <property type="entry name" value="SAM-dependent_MTases_sf"/>
</dbReference>
<accession>M0P5R4</accession>
<dbReference type="InterPro" id="IPR005353">
    <property type="entry name" value="UPF0146"/>
</dbReference>
<name>M0P5R4_9EURY</name>
<dbReference type="STRING" id="1230454.C461_15015"/>
<evidence type="ECO:0000313" key="2">
    <source>
        <dbReference type="EMBL" id="EMA65163.1"/>
    </source>
</evidence>
<evidence type="ECO:0000313" key="3">
    <source>
        <dbReference type="Proteomes" id="UP000011575"/>
    </source>
</evidence>
<gene>
    <name evidence="2" type="ORF">C461_15015</name>
</gene>
<evidence type="ECO:0000256" key="1">
    <source>
        <dbReference type="ARBA" id="ARBA00006969"/>
    </source>
</evidence>
<protein>
    <submittedName>
        <fullName evidence="2">Uncharacterized protein</fullName>
    </submittedName>
</protein>
<dbReference type="Pfam" id="PF03686">
    <property type="entry name" value="UPF0146"/>
    <property type="match status" value="1"/>
</dbReference>
<comment type="similarity">
    <text evidence="1">Belongs to the UPF0146 family.</text>
</comment>
<dbReference type="SUPFAM" id="SSF53335">
    <property type="entry name" value="S-adenosyl-L-methionine-dependent methyltransferases"/>
    <property type="match status" value="1"/>
</dbReference>
<proteinExistence type="inferred from homology"/>
<keyword evidence="3" id="KW-1185">Reference proteome</keyword>
<dbReference type="PATRIC" id="fig|1230454.4.peg.3022"/>
<comment type="caution">
    <text evidence="2">The sequence shown here is derived from an EMBL/GenBank/DDBJ whole genome shotgun (WGS) entry which is preliminary data.</text>
</comment>
<dbReference type="RefSeq" id="WP_008002640.1">
    <property type="nucleotide sequence ID" value="NZ_AOJI01000035.1"/>
</dbReference>
<sequence>MVSSSRRVLVPELASHDRLLEVGVGNRPGVASALAERGADVVAIDVDVGERTRRAARAHSVSADADEGSLRAIEADVFALDEADDAGINAGADARVDAVYALNLPAELQRPTAALAARLDADCLFTTLGFEEPVVPVDRRSLSGATLYVVRDRKGRGPGSR</sequence>
<reference evidence="2 3" key="1">
    <citation type="journal article" date="2014" name="PLoS Genet.">
        <title>Phylogenetically driven sequencing of extremely halophilic archaea reveals strategies for static and dynamic osmo-response.</title>
        <authorList>
            <person name="Becker E.A."/>
            <person name="Seitzer P.M."/>
            <person name="Tritt A."/>
            <person name="Larsen D."/>
            <person name="Krusor M."/>
            <person name="Yao A.I."/>
            <person name="Wu D."/>
            <person name="Madern D."/>
            <person name="Eisen J.A."/>
            <person name="Darling A.E."/>
            <person name="Facciotti M.T."/>
        </authorList>
    </citation>
    <scope>NUCLEOTIDE SEQUENCE [LARGE SCALE GENOMIC DNA]</scope>
    <source>
        <strain evidence="2 3">JCM 13560</strain>
    </source>
</reference>